<dbReference type="Pfam" id="PF20434">
    <property type="entry name" value="BD-FAE"/>
    <property type="match status" value="1"/>
</dbReference>
<dbReference type="SUPFAM" id="SSF53474">
    <property type="entry name" value="alpha/beta-Hydrolases"/>
    <property type="match status" value="1"/>
</dbReference>
<protein>
    <submittedName>
        <fullName evidence="3">Acetyl esterase/lipase</fullName>
    </submittedName>
</protein>
<dbReference type="GO" id="GO:0016787">
    <property type="term" value="F:hydrolase activity"/>
    <property type="evidence" value="ECO:0007669"/>
    <property type="project" value="UniProtKB-KW"/>
</dbReference>
<dbReference type="PANTHER" id="PTHR48081">
    <property type="entry name" value="AB HYDROLASE SUPERFAMILY PROTEIN C4A8.06C"/>
    <property type="match status" value="1"/>
</dbReference>
<gene>
    <name evidence="3" type="ORF">C7384_11130</name>
</gene>
<evidence type="ECO:0000313" key="3">
    <source>
        <dbReference type="EMBL" id="PVY82591.1"/>
    </source>
</evidence>
<comment type="caution">
    <text evidence="3">The sequence shown here is derived from an EMBL/GenBank/DDBJ whole genome shotgun (WGS) entry which is preliminary data.</text>
</comment>
<evidence type="ECO:0000313" key="4">
    <source>
        <dbReference type="Proteomes" id="UP000245433"/>
    </source>
</evidence>
<evidence type="ECO:0000259" key="2">
    <source>
        <dbReference type="Pfam" id="PF20434"/>
    </source>
</evidence>
<sequence length="298" mass="32938">MMLFKDHTYQFEPVILDVKARQIIKKLPYGQGVRHQLDLYLPVGSGPFPLIIDLYGGGLLRGEKSSYKLHPSLQFVNDGYAVASPNYSLNSVNSINFPNQIAEIRAVIEYCQIHAKQYDLDSNRFFLIGESSGAQLALLAGASFSAEANLGHMSGKDFLTPFPKISGIIGLYGPYELDQFQQQFQQLAIKPKFPECGSPLSFEGIALGKSAPNKVPEQVAQANPANYFTTKMPPIMLLAGTADQVVPYLQSVNLVQKYLELVGRLAQTLWLADADHGIADFDNPTIHRAKLDFLNKIC</sequence>
<organism evidence="3 4">
    <name type="scientific">Convivina intestini</name>
    <dbReference type="NCBI Taxonomy" id="1505726"/>
    <lineage>
        <taxon>Bacteria</taxon>
        <taxon>Bacillati</taxon>
        <taxon>Bacillota</taxon>
        <taxon>Bacilli</taxon>
        <taxon>Lactobacillales</taxon>
        <taxon>Lactobacillaceae</taxon>
        <taxon>Convivina</taxon>
    </lineage>
</organism>
<proteinExistence type="predicted"/>
<accession>A0A2U1D4J7</accession>
<evidence type="ECO:0000256" key="1">
    <source>
        <dbReference type="ARBA" id="ARBA00022801"/>
    </source>
</evidence>
<dbReference type="Gene3D" id="3.40.50.1820">
    <property type="entry name" value="alpha/beta hydrolase"/>
    <property type="match status" value="1"/>
</dbReference>
<keyword evidence="1" id="KW-0378">Hydrolase</keyword>
<dbReference type="InterPro" id="IPR050300">
    <property type="entry name" value="GDXG_lipolytic_enzyme"/>
</dbReference>
<dbReference type="AlphaFoldDB" id="A0A2U1D4J7"/>
<reference evidence="3 4" key="1">
    <citation type="submission" date="2018-04" db="EMBL/GenBank/DDBJ databases">
        <title>Genomic Encyclopedia of Type Strains, Phase IV (KMG-IV): sequencing the most valuable type-strain genomes for metagenomic binning, comparative biology and taxonomic classification.</title>
        <authorList>
            <person name="Goeker M."/>
        </authorList>
    </citation>
    <scope>NUCLEOTIDE SEQUENCE [LARGE SCALE GENOMIC DNA]</scope>
    <source>
        <strain evidence="3 4">DSM 28795</strain>
    </source>
</reference>
<name>A0A2U1D4J7_9LACO</name>
<dbReference type="EMBL" id="QEKT01000011">
    <property type="protein sequence ID" value="PVY82591.1"/>
    <property type="molecule type" value="Genomic_DNA"/>
</dbReference>
<feature type="domain" description="BD-FAE-like" evidence="2">
    <location>
        <begin position="37"/>
        <end position="257"/>
    </location>
</feature>
<dbReference type="Proteomes" id="UP000245433">
    <property type="component" value="Unassembled WGS sequence"/>
</dbReference>
<dbReference type="InterPro" id="IPR029058">
    <property type="entry name" value="AB_hydrolase_fold"/>
</dbReference>
<keyword evidence="4" id="KW-1185">Reference proteome</keyword>
<dbReference type="InterPro" id="IPR049492">
    <property type="entry name" value="BD-FAE-like_dom"/>
</dbReference>